<dbReference type="Gene3D" id="3.30.730.10">
    <property type="entry name" value="AP2/ERF domain"/>
    <property type="match status" value="1"/>
</dbReference>
<name>A0A6M3KAG7_9ZZZZ</name>
<proteinExistence type="predicted"/>
<dbReference type="InterPro" id="IPR016177">
    <property type="entry name" value="DNA-bd_dom_sf"/>
</dbReference>
<dbReference type="AlphaFoldDB" id="A0A6M3KAG7"/>
<dbReference type="InterPro" id="IPR044925">
    <property type="entry name" value="His-Me_finger_sf"/>
</dbReference>
<dbReference type="GO" id="GO:0004519">
    <property type="term" value="F:endonuclease activity"/>
    <property type="evidence" value="ECO:0007669"/>
    <property type="project" value="UniProtKB-KW"/>
</dbReference>
<evidence type="ECO:0000313" key="1">
    <source>
        <dbReference type="EMBL" id="QJA78641.1"/>
    </source>
</evidence>
<dbReference type="EMBL" id="MT142346">
    <property type="protein sequence ID" value="QJA78641.1"/>
    <property type="molecule type" value="Genomic_DNA"/>
</dbReference>
<dbReference type="InterPro" id="IPR036955">
    <property type="entry name" value="AP2/ERF_dom_sf"/>
</dbReference>
<keyword evidence="1" id="KW-0255">Endonuclease</keyword>
<organism evidence="1">
    <name type="scientific">viral metagenome</name>
    <dbReference type="NCBI Taxonomy" id="1070528"/>
    <lineage>
        <taxon>unclassified sequences</taxon>
        <taxon>metagenomes</taxon>
        <taxon>organismal metagenomes</taxon>
    </lineage>
</organism>
<keyword evidence="1" id="KW-0378">Hydrolase</keyword>
<dbReference type="SUPFAM" id="SSF54171">
    <property type="entry name" value="DNA-binding domain"/>
    <property type="match status" value="1"/>
</dbReference>
<dbReference type="SUPFAM" id="SSF54060">
    <property type="entry name" value="His-Me finger endonucleases"/>
    <property type="match status" value="1"/>
</dbReference>
<reference evidence="1" key="1">
    <citation type="submission" date="2020-03" db="EMBL/GenBank/DDBJ databases">
        <title>The deep terrestrial virosphere.</title>
        <authorList>
            <person name="Holmfeldt K."/>
            <person name="Nilsson E."/>
            <person name="Simone D."/>
            <person name="Lopez-Fernandez M."/>
            <person name="Wu X."/>
            <person name="de Brujin I."/>
            <person name="Lundin D."/>
            <person name="Andersson A."/>
            <person name="Bertilsson S."/>
            <person name="Dopson M."/>
        </authorList>
    </citation>
    <scope>NUCLEOTIDE SEQUENCE</scope>
    <source>
        <strain evidence="1">MM415A01038</strain>
    </source>
</reference>
<gene>
    <name evidence="1" type="ORF">MM415A01038_0009</name>
</gene>
<dbReference type="Gene3D" id="3.90.75.20">
    <property type="match status" value="1"/>
</dbReference>
<keyword evidence="1" id="KW-0540">Nuclease</keyword>
<accession>A0A6M3KAG7</accession>
<dbReference type="GO" id="GO:0003677">
    <property type="term" value="F:DNA binding"/>
    <property type="evidence" value="ECO:0007669"/>
    <property type="project" value="InterPro"/>
</dbReference>
<sequence>MKKEKTCKIPLWKKDGTVRAEALIDADDYEKIDHFRWFITNSYPSTRINGKFTYLHSLILGNPQNSKLLADHKNRNTLDNRKENLRFIDKTGNSFNSKHFVTNTSGFKGVCWHSQTKKWRAYIGSKKKQIHLGLFNSKLAAARARENANILYCQF</sequence>
<protein>
    <submittedName>
        <fullName evidence="1">Putative HNH endonuclease</fullName>
    </submittedName>
</protein>
<dbReference type="GO" id="GO:0003700">
    <property type="term" value="F:DNA-binding transcription factor activity"/>
    <property type="evidence" value="ECO:0007669"/>
    <property type="project" value="InterPro"/>
</dbReference>